<comment type="caution">
    <text evidence="1">The sequence shown here is derived from an EMBL/GenBank/DDBJ whole genome shotgun (WGS) entry which is preliminary data.</text>
</comment>
<reference evidence="1" key="1">
    <citation type="submission" date="2023-04" db="EMBL/GenBank/DDBJ databases">
        <title>A chromosome-level genome assembly of the parasitoid wasp Eretmocerus hayati.</title>
        <authorList>
            <person name="Zhong Y."/>
            <person name="Liu S."/>
            <person name="Liu Y."/>
        </authorList>
    </citation>
    <scope>NUCLEOTIDE SEQUENCE</scope>
    <source>
        <strain evidence="1">ZJU_SS_LIU_2023</strain>
    </source>
</reference>
<protein>
    <submittedName>
        <fullName evidence="1">Uncharacterized protein</fullName>
    </submittedName>
</protein>
<evidence type="ECO:0000313" key="2">
    <source>
        <dbReference type="Proteomes" id="UP001239111"/>
    </source>
</evidence>
<evidence type="ECO:0000313" key="1">
    <source>
        <dbReference type="EMBL" id="KAJ8671610.1"/>
    </source>
</evidence>
<accession>A0ACC2NQ12</accession>
<proteinExistence type="predicted"/>
<dbReference type="Proteomes" id="UP001239111">
    <property type="component" value="Chromosome 3"/>
</dbReference>
<name>A0ACC2NQ12_9HYME</name>
<sequence length="453" mass="51595">MIDHSEVGLGHITDLGPNGRIRYRQLLERLLQDVNSAGPRMTIAQLLSAWENRKNKAKNNLADYMTETRRTRNTPITAILSKQYDAINKLFKNFALPEFIHESFGFGYQSHSHSDKEERESKLAQSEKKLIANFMDKNLSHLDGIFIHVGTHDQKQLWTEFVGALRKDKKTTKSAEDLLTSWIDAVDRVREEARKNGADELSELNKFIFQMVQKSVRKKKENQGCPSSHNADKRHSKRDQDDSDFDCQIFGSPPERKYNRWPSSFKDLSNGASTSRYSDQISKAPITEYTVEQLENKMCNNCLDSASHKLHDGPCEITFFTTIVTLIRVEIQEYLLESLPYDIGTPYGDEQYVVAMGDKSIQKLQSAVDGIRDLTKIGEKLIANQNQAQETRCQLVKAVNRLAHAVENSFSHKIGEPLPDQEVASEENKENVCNEADEHTDIDETPDGNRDNS</sequence>
<organism evidence="1 2">
    <name type="scientific">Eretmocerus hayati</name>
    <dbReference type="NCBI Taxonomy" id="131215"/>
    <lineage>
        <taxon>Eukaryota</taxon>
        <taxon>Metazoa</taxon>
        <taxon>Ecdysozoa</taxon>
        <taxon>Arthropoda</taxon>
        <taxon>Hexapoda</taxon>
        <taxon>Insecta</taxon>
        <taxon>Pterygota</taxon>
        <taxon>Neoptera</taxon>
        <taxon>Endopterygota</taxon>
        <taxon>Hymenoptera</taxon>
        <taxon>Apocrita</taxon>
        <taxon>Proctotrupomorpha</taxon>
        <taxon>Chalcidoidea</taxon>
        <taxon>Aphelinidae</taxon>
        <taxon>Aphelininae</taxon>
        <taxon>Eretmocerus</taxon>
    </lineage>
</organism>
<dbReference type="EMBL" id="CM056743">
    <property type="protein sequence ID" value="KAJ8671610.1"/>
    <property type="molecule type" value="Genomic_DNA"/>
</dbReference>
<keyword evidence="2" id="KW-1185">Reference proteome</keyword>
<gene>
    <name evidence="1" type="ORF">QAD02_002869</name>
</gene>